<organism evidence="3 4">
    <name type="scientific">Streptomyces hiroshimensis</name>
    <dbReference type="NCBI Taxonomy" id="66424"/>
    <lineage>
        <taxon>Bacteria</taxon>
        <taxon>Bacillati</taxon>
        <taxon>Actinomycetota</taxon>
        <taxon>Actinomycetes</taxon>
        <taxon>Kitasatosporales</taxon>
        <taxon>Streptomycetaceae</taxon>
        <taxon>Streptomyces</taxon>
    </lineage>
</organism>
<evidence type="ECO:0000313" key="3">
    <source>
        <dbReference type="EMBL" id="GGX87160.1"/>
    </source>
</evidence>
<evidence type="ECO:0000256" key="1">
    <source>
        <dbReference type="SAM" id="MobiDB-lite"/>
    </source>
</evidence>
<dbReference type="EMBL" id="BMUT01000007">
    <property type="protein sequence ID" value="GGX87160.1"/>
    <property type="molecule type" value="Genomic_DNA"/>
</dbReference>
<keyword evidence="2" id="KW-0812">Transmembrane</keyword>
<keyword evidence="2" id="KW-0472">Membrane</keyword>
<protein>
    <submittedName>
        <fullName evidence="3">Uncharacterized protein</fullName>
    </submittedName>
</protein>
<reference evidence="4" key="1">
    <citation type="journal article" date="2019" name="Int. J. Syst. Evol. Microbiol.">
        <title>The Global Catalogue of Microorganisms (GCM) 10K type strain sequencing project: providing services to taxonomists for standard genome sequencing and annotation.</title>
        <authorList>
            <consortium name="The Broad Institute Genomics Platform"/>
            <consortium name="The Broad Institute Genome Sequencing Center for Infectious Disease"/>
            <person name="Wu L."/>
            <person name="Ma J."/>
        </authorList>
    </citation>
    <scope>NUCLEOTIDE SEQUENCE [LARGE SCALE GENOMIC DNA]</scope>
    <source>
        <strain evidence="4">JCM 4586</strain>
    </source>
</reference>
<name>A0ABQ2YMH1_9ACTN</name>
<feature type="transmembrane region" description="Helical" evidence="2">
    <location>
        <begin position="9"/>
        <end position="34"/>
    </location>
</feature>
<dbReference type="Proteomes" id="UP000659223">
    <property type="component" value="Unassembled WGS sequence"/>
</dbReference>
<dbReference type="RefSeq" id="WP_190022696.1">
    <property type="nucleotide sequence ID" value="NZ_BMUT01000007.1"/>
</dbReference>
<gene>
    <name evidence="3" type="ORF">GCM10010324_35820</name>
</gene>
<keyword evidence="2" id="KW-1133">Transmembrane helix</keyword>
<proteinExistence type="predicted"/>
<feature type="region of interest" description="Disordered" evidence="1">
    <location>
        <begin position="43"/>
        <end position="64"/>
    </location>
</feature>
<feature type="transmembrane region" description="Helical" evidence="2">
    <location>
        <begin position="74"/>
        <end position="93"/>
    </location>
</feature>
<evidence type="ECO:0000256" key="2">
    <source>
        <dbReference type="SAM" id="Phobius"/>
    </source>
</evidence>
<sequence>MTLQSFSKWAIGIISAVLALGLLALFFCICLYIVSTADTPPRLADPAPSGPPSHGPDGALPSQFRGAYDPSARLLGLLAIVSPLLTTIVGFYFGQRAGAASGEAARSEAEKKRAKITSALQAEQQNGALKVLRDKGLVDPPNS</sequence>
<accession>A0ABQ2YMH1</accession>
<keyword evidence="4" id="KW-1185">Reference proteome</keyword>
<comment type="caution">
    <text evidence="3">The sequence shown here is derived from an EMBL/GenBank/DDBJ whole genome shotgun (WGS) entry which is preliminary data.</text>
</comment>
<evidence type="ECO:0000313" key="4">
    <source>
        <dbReference type="Proteomes" id="UP000659223"/>
    </source>
</evidence>